<gene>
    <name evidence="2" type="ORF">OTI717_LOCUS25334</name>
    <name evidence="1" type="ORF">RFH988_LOCUS5177</name>
</gene>
<evidence type="ECO:0000313" key="1">
    <source>
        <dbReference type="EMBL" id="CAF0825827.1"/>
    </source>
</evidence>
<dbReference type="Proteomes" id="UP000663823">
    <property type="component" value="Unassembled WGS sequence"/>
</dbReference>
<name>A0A813UQ75_9BILA</name>
<dbReference type="AlphaFoldDB" id="A0A813UQ75"/>
<sequence>MALSIYQRDFEFILIDPAEEKVDQLKTCVGLQVHYFPNVSSFNTFLRPLRNTSKHLILVTSIDTIKSLSSDIKQKVREVFVYAENCESSLSTFSEVCLNLCGFVIMHFLAQSHTYYRSNDDGLARTYTEKSLALNKILTQKLELLQEELDEKIKYGEEEQV</sequence>
<reference evidence="1" key="1">
    <citation type="submission" date="2021-02" db="EMBL/GenBank/DDBJ databases">
        <authorList>
            <person name="Nowell W R."/>
        </authorList>
    </citation>
    <scope>NUCLEOTIDE SEQUENCE</scope>
</reference>
<organism evidence="1 3">
    <name type="scientific">Rotaria sordida</name>
    <dbReference type="NCBI Taxonomy" id="392033"/>
    <lineage>
        <taxon>Eukaryota</taxon>
        <taxon>Metazoa</taxon>
        <taxon>Spiralia</taxon>
        <taxon>Gnathifera</taxon>
        <taxon>Rotifera</taxon>
        <taxon>Eurotatoria</taxon>
        <taxon>Bdelloidea</taxon>
        <taxon>Philodinida</taxon>
        <taxon>Philodinidae</taxon>
        <taxon>Rotaria</taxon>
    </lineage>
</organism>
<dbReference type="Proteomes" id="UP000663882">
    <property type="component" value="Unassembled WGS sequence"/>
</dbReference>
<dbReference type="EMBL" id="CAJNOO010000143">
    <property type="protein sequence ID" value="CAF0825827.1"/>
    <property type="molecule type" value="Genomic_DNA"/>
</dbReference>
<evidence type="ECO:0000313" key="2">
    <source>
        <dbReference type="EMBL" id="CAF3930799.1"/>
    </source>
</evidence>
<accession>A0A813UQ75</accession>
<evidence type="ECO:0000313" key="3">
    <source>
        <dbReference type="Proteomes" id="UP000663882"/>
    </source>
</evidence>
<protein>
    <submittedName>
        <fullName evidence="1">Uncharacterized protein</fullName>
    </submittedName>
</protein>
<dbReference type="EMBL" id="CAJOAX010005001">
    <property type="protein sequence ID" value="CAF3930799.1"/>
    <property type="molecule type" value="Genomic_DNA"/>
</dbReference>
<comment type="caution">
    <text evidence="1">The sequence shown here is derived from an EMBL/GenBank/DDBJ whole genome shotgun (WGS) entry which is preliminary data.</text>
</comment>
<proteinExistence type="predicted"/>